<proteinExistence type="predicted"/>
<sequence>MAPYLSEVRRRHPLGPIEVKRKKEKVSSGCVACRLQKLKVILLQASETSIGELTRRQCDRGRPIYRAYTGCNTICRYNQTAVHLVVAPYTAICMPDSVAKRGKEQPIVFAILCI</sequence>
<name>A0A2V1D4X8_9PLEO</name>
<dbReference type="AlphaFoldDB" id="A0A2V1D4X8"/>
<dbReference type="EMBL" id="KZ805617">
    <property type="protein sequence ID" value="PVH93086.1"/>
    <property type="molecule type" value="Genomic_DNA"/>
</dbReference>
<organism evidence="1 2">
    <name type="scientific">Periconia macrospinosa</name>
    <dbReference type="NCBI Taxonomy" id="97972"/>
    <lineage>
        <taxon>Eukaryota</taxon>
        <taxon>Fungi</taxon>
        <taxon>Dikarya</taxon>
        <taxon>Ascomycota</taxon>
        <taxon>Pezizomycotina</taxon>
        <taxon>Dothideomycetes</taxon>
        <taxon>Pleosporomycetidae</taxon>
        <taxon>Pleosporales</taxon>
        <taxon>Massarineae</taxon>
        <taxon>Periconiaceae</taxon>
        <taxon>Periconia</taxon>
    </lineage>
</organism>
<gene>
    <name evidence="1" type="ORF">DM02DRAFT_619522</name>
</gene>
<keyword evidence="2" id="KW-1185">Reference proteome</keyword>
<accession>A0A2V1D4X8</accession>
<reference evidence="1 2" key="1">
    <citation type="journal article" date="2018" name="Sci. Rep.">
        <title>Comparative genomics provides insights into the lifestyle and reveals functional heterogeneity of dark septate endophytic fungi.</title>
        <authorList>
            <person name="Knapp D.G."/>
            <person name="Nemeth J.B."/>
            <person name="Barry K."/>
            <person name="Hainaut M."/>
            <person name="Henrissat B."/>
            <person name="Johnson J."/>
            <person name="Kuo A."/>
            <person name="Lim J.H.P."/>
            <person name="Lipzen A."/>
            <person name="Nolan M."/>
            <person name="Ohm R.A."/>
            <person name="Tamas L."/>
            <person name="Grigoriev I.V."/>
            <person name="Spatafora J.W."/>
            <person name="Nagy L.G."/>
            <person name="Kovacs G.M."/>
        </authorList>
    </citation>
    <scope>NUCLEOTIDE SEQUENCE [LARGE SCALE GENOMIC DNA]</scope>
    <source>
        <strain evidence="1 2">DSE2036</strain>
    </source>
</reference>
<evidence type="ECO:0000313" key="2">
    <source>
        <dbReference type="Proteomes" id="UP000244855"/>
    </source>
</evidence>
<protein>
    <submittedName>
        <fullName evidence="1">Uncharacterized protein</fullName>
    </submittedName>
</protein>
<evidence type="ECO:0000313" key="1">
    <source>
        <dbReference type="EMBL" id="PVH93086.1"/>
    </source>
</evidence>
<dbReference type="Proteomes" id="UP000244855">
    <property type="component" value="Unassembled WGS sequence"/>
</dbReference>